<dbReference type="Gene3D" id="2.60.120.430">
    <property type="entry name" value="Galactose-binding lectin"/>
    <property type="match status" value="1"/>
</dbReference>
<feature type="transmembrane region" description="Helical" evidence="1">
    <location>
        <begin position="119"/>
        <end position="143"/>
    </location>
</feature>
<feature type="transmembrane region" description="Helical" evidence="1">
    <location>
        <begin position="33"/>
        <end position="52"/>
    </location>
</feature>
<dbReference type="KEGG" id="osg:BST96_09570"/>
<evidence type="ECO:0000313" key="3">
    <source>
        <dbReference type="Proteomes" id="UP000193450"/>
    </source>
</evidence>
<sequence>MKLSNQLLPLALLLILPWFFWGGPGYYDFRSYKFLWNFGHIIFFALLSFWLLKRLSERSGVLQISLVILVTAILGIAIEWIQNGIGRQLDLYDLGRNFLGAAIALCWWSPLIQTSQRSLLWISRTIAIGLVLSQLLILSSIILDEWRVNRGQPVLSQFDTSLEISRWKTNDKAVLVSSPVKEGQYALQVKLGTEQYSGVSLDYFFRDWRDYQALRLSIFNPDDSELAIVIRINDQRHLQAEQAYSDRFNRNIILQPGWNSVVFSVDVIEDEPEGRAMDITAIESIGIFTVALSEPKILTIDSVRLLKTSP</sequence>
<keyword evidence="1" id="KW-0472">Membrane</keyword>
<gene>
    <name evidence="2" type="ORF">BST96_09570</name>
</gene>
<evidence type="ECO:0000313" key="2">
    <source>
        <dbReference type="EMBL" id="ARN74350.1"/>
    </source>
</evidence>
<feature type="transmembrane region" description="Helical" evidence="1">
    <location>
        <begin position="7"/>
        <end position="27"/>
    </location>
</feature>
<dbReference type="STRING" id="716816.BST96_09570"/>
<dbReference type="AlphaFoldDB" id="A0A1X9N8G6"/>
<keyword evidence="3" id="KW-1185">Reference proteome</keyword>
<evidence type="ECO:0008006" key="4">
    <source>
        <dbReference type="Google" id="ProtNLM"/>
    </source>
</evidence>
<keyword evidence="1" id="KW-1133">Transmembrane helix</keyword>
<protein>
    <recommendedName>
        <fullName evidence="4">VanZ-like domain-containing protein</fullName>
    </recommendedName>
</protein>
<dbReference type="OrthoDB" id="9760450at2"/>
<name>A0A1X9N8G6_9GAMM</name>
<feature type="transmembrane region" description="Helical" evidence="1">
    <location>
        <begin position="64"/>
        <end position="82"/>
    </location>
</feature>
<dbReference type="Proteomes" id="UP000193450">
    <property type="component" value="Chromosome"/>
</dbReference>
<evidence type="ECO:0000256" key="1">
    <source>
        <dbReference type="SAM" id="Phobius"/>
    </source>
</evidence>
<organism evidence="2 3">
    <name type="scientific">Oceanicoccus sagamiensis</name>
    <dbReference type="NCBI Taxonomy" id="716816"/>
    <lineage>
        <taxon>Bacteria</taxon>
        <taxon>Pseudomonadati</taxon>
        <taxon>Pseudomonadota</taxon>
        <taxon>Gammaproteobacteria</taxon>
        <taxon>Cellvibrionales</taxon>
        <taxon>Spongiibacteraceae</taxon>
        <taxon>Oceanicoccus</taxon>
    </lineage>
</organism>
<dbReference type="EMBL" id="CP019343">
    <property type="protein sequence ID" value="ARN74350.1"/>
    <property type="molecule type" value="Genomic_DNA"/>
</dbReference>
<reference evidence="2 3" key="1">
    <citation type="submission" date="2016-11" db="EMBL/GenBank/DDBJ databases">
        <title>Trade-off between light-utilization and light-protection in marine flavobacteria.</title>
        <authorList>
            <person name="Kumagai Y."/>
        </authorList>
    </citation>
    <scope>NUCLEOTIDE SEQUENCE [LARGE SCALE GENOMIC DNA]</scope>
    <source>
        <strain evidence="2 3">NBRC 107125</strain>
    </source>
</reference>
<dbReference type="InterPro" id="IPR008979">
    <property type="entry name" value="Galactose-bd-like_sf"/>
</dbReference>
<keyword evidence="1" id="KW-0812">Transmembrane</keyword>
<accession>A0A1X9N8G6</accession>
<dbReference type="SUPFAM" id="SSF49785">
    <property type="entry name" value="Galactose-binding domain-like"/>
    <property type="match status" value="1"/>
</dbReference>
<dbReference type="RefSeq" id="WP_085758492.1">
    <property type="nucleotide sequence ID" value="NZ_CP019343.1"/>
</dbReference>
<proteinExistence type="predicted"/>